<name>A0A8H5BFM9_9AGAR</name>
<proteinExistence type="predicted"/>
<accession>A0A8H5BFM9</accession>
<dbReference type="PROSITE" id="PS50097">
    <property type="entry name" value="BTB"/>
    <property type="match status" value="1"/>
</dbReference>
<dbReference type="InterPro" id="IPR011333">
    <property type="entry name" value="SKP1/BTB/POZ_sf"/>
</dbReference>
<gene>
    <name evidence="2" type="ORF">D9619_001363</name>
</gene>
<dbReference type="Gene3D" id="3.30.710.10">
    <property type="entry name" value="Potassium Channel Kv1.1, Chain A"/>
    <property type="match status" value="1"/>
</dbReference>
<dbReference type="OrthoDB" id="3238622at2759"/>
<dbReference type="Pfam" id="PF00651">
    <property type="entry name" value="BTB"/>
    <property type="match status" value="1"/>
</dbReference>
<reference evidence="2 3" key="1">
    <citation type="journal article" date="2020" name="ISME J.">
        <title>Uncovering the hidden diversity of litter-decomposition mechanisms in mushroom-forming fungi.</title>
        <authorList>
            <person name="Floudas D."/>
            <person name="Bentzer J."/>
            <person name="Ahren D."/>
            <person name="Johansson T."/>
            <person name="Persson P."/>
            <person name="Tunlid A."/>
        </authorList>
    </citation>
    <scope>NUCLEOTIDE SEQUENCE [LARGE SCALE GENOMIC DNA]</scope>
    <source>
        <strain evidence="2 3">CBS 101986</strain>
    </source>
</reference>
<comment type="caution">
    <text evidence="2">The sequence shown here is derived from an EMBL/GenBank/DDBJ whole genome shotgun (WGS) entry which is preliminary data.</text>
</comment>
<organism evidence="2 3">
    <name type="scientific">Psilocybe cf. subviscida</name>
    <dbReference type="NCBI Taxonomy" id="2480587"/>
    <lineage>
        <taxon>Eukaryota</taxon>
        <taxon>Fungi</taxon>
        <taxon>Dikarya</taxon>
        <taxon>Basidiomycota</taxon>
        <taxon>Agaricomycotina</taxon>
        <taxon>Agaricomycetes</taxon>
        <taxon>Agaricomycetidae</taxon>
        <taxon>Agaricales</taxon>
        <taxon>Agaricineae</taxon>
        <taxon>Strophariaceae</taxon>
        <taxon>Psilocybe</taxon>
    </lineage>
</organism>
<dbReference type="Proteomes" id="UP000567179">
    <property type="component" value="Unassembled WGS sequence"/>
</dbReference>
<dbReference type="EMBL" id="JAACJJ010000028">
    <property type="protein sequence ID" value="KAF5322490.1"/>
    <property type="molecule type" value="Genomic_DNA"/>
</dbReference>
<sequence length="299" mass="33907">MMQVDTSEDRDGQLPMAQRSLTEGLSFHPDFALPDANVVIAAKDAKMYFRVHSYTLKTTSGFFRTMYSLPQSEANGDIMYLDEDSATLEHLLRMICGLPFPEIESHDMLDALLSAAEKYDMPGPLSLLRMYLLRNPSPLEDVVRLYAVATRYGWVQEAKVLSGRTLVIDLHDDAYTSSLRTLSTDALLSLYKLHRIRKVGLLNCLNSPPFVSGEPQHCVQCDSIITYTTWKELKFRIVLEMDERPLGDTILNEGLCSWSEATACWRAACSNEICKRLLYDRSETMRMIKECIDGLPKSI</sequence>
<dbReference type="AlphaFoldDB" id="A0A8H5BFM9"/>
<dbReference type="SMART" id="SM00225">
    <property type="entry name" value="BTB"/>
    <property type="match status" value="1"/>
</dbReference>
<dbReference type="SUPFAM" id="SSF54695">
    <property type="entry name" value="POZ domain"/>
    <property type="match status" value="1"/>
</dbReference>
<keyword evidence="3" id="KW-1185">Reference proteome</keyword>
<evidence type="ECO:0000313" key="2">
    <source>
        <dbReference type="EMBL" id="KAF5322490.1"/>
    </source>
</evidence>
<feature type="domain" description="BTB" evidence="1">
    <location>
        <begin position="36"/>
        <end position="95"/>
    </location>
</feature>
<dbReference type="InterPro" id="IPR000210">
    <property type="entry name" value="BTB/POZ_dom"/>
</dbReference>
<protein>
    <recommendedName>
        <fullName evidence="1">BTB domain-containing protein</fullName>
    </recommendedName>
</protein>
<evidence type="ECO:0000313" key="3">
    <source>
        <dbReference type="Proteomes" id="UP000567179"/>
    </source>
</evidence>
<evidence type="ECO:0000259" key="1">
    <source>
        <dbReference type="PROSITE" id="PS50097"/>
    </source>
</evidence>